<dbReference type="PROSITE" id="PS50096">
    <property type="entry name" value="IQ"/>
    <property type="match status" value="2"/>
</dbReference>
<gene>
    <name evidence="3" type="ORF">LNINA_LOCUS9758</name>
</gene>
<dbReference type="InterPro" id="IPR000048">
    <property type="entry name" value="IQ_motif_EF-hand-BS"/>
</dbReference>
<protein>
    <recommendedName>
        <fullName evidence="2">RIIa domain-containing protein</fullName>
    </recommendedName>
</protein>
<dbReference type="InterPro" id="IPR047579">
    <property type="entry name" value="DD_CABYR_SP17"/>
</dbReference>
<feature type="region of interest" description="Disordered" evidence="1">
    <location>
        <begin position="535"/>
        <end position="557"/>
    </location>
</feature>
<dbReference type="AlphaFoldDB" id="A0AAV1JMH9"/>
<dbReference type="Pfam" id="PF02197">
    <property type="entry name" value="RIIa"/>
    <property type="match status" value="1"/>
</dbReference>
<dbReference type="PANTHER" id="PTHR10699:SF11">
    <property type="entry name" value="IGLOO, ISOFORM A"/>
    <property type="match status" value="1"/>
</dbReference>
<name>A0AAV1JMH9_9NEOP</name>
<feature type="domain" description="RIIa" evidence="2">
    <location>
        <begin position="17"/>
        <end position="54"/>
    </location>
</feature>
<feature type="compositionally biased region" description="Basic and acidic residues" evidence="1">
    <location>
        <begin position="488"/>
        <end position="504"/>
    </location>
</feature>
<feature type="compositionally biased region" description="Polar residues" evidence="1">
    <location>
        <begin position="471"/>
        <end position="484"/>
    </location>
</feature>
<organism evidence="3 4">
    <name type="scientific">Leptosia nina</name>
    <dbReference type="NCBI Taxonomy" id="320188"/>
    <lineage>
        <taxon>Eukaryota</taxon>
        <taxon>Metazoa</taxon>
        <taxon>Ecdysozoa</taxon>
        <taxon>Arthropoda</taxon>
        <taxon>Hexapoda</taxon>
        <taxon>Insecta</taxon>
        <taxon>Pterygota</taxon>
        <taxon>Neoptera</taxon>
        <taxon>Endopterygota</taxon>
        <taxon>Lepidoptera</taxon>
        <taxon>Glossata</taxon>
        <taxon>Ditrysia</taxon>
        <taxon>Papilionoidea</taxon>
        <taxon>Pieridae</taxon>
        <taxon>Pierinae</taxon>
        <taxon>Leptosia</taxon>
    </lineage>
</organism>
<accession>A0AAV1JMH9</accession>
<feature type="compositionally biased region" description="Polar residues" evidence="1">
    <location>
        <begin position="535"/>
        <end position="548"/>
    </location>
</feature>
<comment type="caution">
    <text evidence="3">The sequence shown here is derived from an EMBL/GenBank/DDBJ whole genome shotgun (WGS) entry which is preliminary data.</text>
</comment>
<evidence type="ECO:0000313" key="4">
    <source>
        <dbReference type="Proteomes" id="UP001497472"/>
    </source>
</evidence>
<dbReference type="Proteomes" id="UP001497472">
    <property type="component" value="Unassembled WGS sequence"/>
</dbReference>
<feature type="compositionally biased region" description="Basic and acidic residues" evidence="1">
    <location>
        <begin position="150"/>
        <end position="168"/>
    </location>
</feature>
<dbReference type="SMART" id="SM00394">
    <property type="entry name" value="RIIa"/>
    <property type="match status" value="1"/>
</dbReference>
<keyword evidence="4" id="KW-1185">Reference proteome</keyword>
<dbReference type="CDD" id="cd12100">
    <property type="entry name" value="DD_CABYR_SP17"/>
    <property type="match status" value="1"/>
</dbReference>
<evidence type="ECO:0000313" key="3">
    <source>
        <dbReference type="EMBL" id="CAK1550535.1"/>
    </source>
</evidence>
<feature type="region of interest" description="Disordered" evidence="1">
    <location>
        <begin position="567"/>
        <end position="586"/>
    </location>
</feature>
<dbReference type="GO" id="GO:0005516">
    <property type="term" value="F:calmodulin binding"/>
    <property type="evidence" value="ECO:0007669"/>
    <property type="project" value="TreeGrafter"/>
</dbReference>
<dbReference type="InterPro" id="IPR003117">
    <property type="entry name" value="cAMP_dep_PK_reg_su_I/II_a/b"/>
</dbReference>
<feature type="region of interest" description="Disordered" evidence="1">
    <location>
        <begin position="150"/>
        <end position="170"/>
    </location>
</feature>
<dbReference type="CDD" id="cd23767">
    <property type="entry name" value="IQCD"/>
    <property type="match status" value="1"/>
</dbReference>
<feature type="compositionally biased region" description="Basic and acidic residues" evidence="1">
    <location>
        <begin position="575"/>
        <end position="586"/>
    </location>
</feature>
<evidence type="ECO:0000256" key="1">
    <source>
        <dbReference type="SAM" id="MobiDB-lite"/>
    </source>
</evidence>
<feature type="compositionally biased region" description="Low complexity" evidence="1">
    <location>
        <begin position="507"/>
        <end position="518"/>
    </location>
</feature>
<dbReference type="Gene3D" id="1.20.890.10">
    <property type="entry name" value="cAMP-dependent protein kinase regulatory subunit, dimerization-anchoring domain"/>
    <property type="match status" value="1"/>
</dbReference>
<proteinExistence type="predicted"/>
<dbReference type="SUPFAM" id="SSF47391">
    <property type="entry name" value="Dimerization-anchoring domain of cAMP-dependent PK regulatory subunit"/>
    <property type="match status" value="1"/>
</dbReference>
<reference evidence="3 4" key="1">
    <citation type="submission" date="2023-11" db="EMBL/GenBank/DDBJ databases">
        <authorList>
            <person name="Okamura Y."/>
        </authorList>
    </citation>
    <scope>NUCLEOTIDE SEQUENCE [LARGE SCALE GENOMIC DNA]</scope>
</reference>
<dbReference type="Gene3D" id="1.20.5.190">
    <property type="match status" value="1"/>
</dbReference>
<evidence type="ECO:0000259" key="2">
    <source>
        <dbReference type="SMART" id="SM00394"/>
    </source>
</evidence>
<dbReference type="PANTHER" id="PTHR10699">
    <property type="entry name" value="NEUROMODULIN"/>
    <property type="match status" value="1"/>
</dbReference>
<dbReference type="Pfam" id="PF00612">
    <property type="entry name" value="IQ"/>
    <property type="match status" value="2"/>
</dbReference>
<dbReference type="SMART" id="SM00015">
    <property type="entry name" value="IQ"/>
    <property type="match status" value="2"/>
</dbReference>
<sequence length="645" mass="72786">MNKGSRTYAAPVPKMPPGLIELMEGLSKDVLKHNPSNVYEFCANHMKKLLQIRDNKKNNTLNLQRRIAKAQEIIRQRAKQRCENNIDLQSEKHKTFSDHDGNILEQTLTSDENLVPATEQSDNVVSELRIQGDLNISQDVDNKETDFYMERDPENLENKENTEHKSTDDLENNSYINNVELDFESKQQEELHTNEMQQGSEDANCTNDEETSILVSDTSPTETRLINEDVGNIIPDLEASSLEVPNLKQQQIDANSTLVLPEIFTDSSEEIKECKKEDDHVKDKVSITFNEADKKNDDFNDVNIKKAVVQHNVMDLETAAITIQKVFRSFLFRTKTASVDDATNVDINLFINDDNGILHNNTHNKERRGISRMDTVLQTVNEEKSLSLSTDDSSTLSSAATVIQAHIRGFLVRNKLNPYKSPSTSLIDTKGLSVASFEDDIDQQKGKTVLNIHIVPERGGFDSKDESLLNSMDLSMDGSPTSMSLHPHSYDISERRKKLKREDAFQSVSPPSNNSSSRVSEDIDSVKEILVNGNSKDMSYNDVNSGSVDNAGKTDLEDNKIKTAVENEDYSPPTSREKQDMSDEKDVVTPFSDIEKRSFESNSETLTHSGEFHEVVLPTKVSRSDTSIVREFHDVLAYLLLWNYS</sequence>
<feature type="region of interest" description="Disordered" evidence="1">
    <location>
        <begin position="471"/>
        <end position="523"/>
    </location>
</feature>
<dbReference type="EMBL" id="CAVLEF010000082">
    <property type="protein sequence ID" value="CAK1550535.1"/>
    <property type="molecule type" value="Genomic_DNA"/>
</dbReference>